<organism evidence="1 2">
    <name type="scientific">Kitasatospora kazusensis</name>
    <dbReference type="NCBI Taxonomy" id="407974"/>
    <lineage>
        <taxon>Bacteria</taxon>
        <taxon>Bacillati</taxon>
        <taxon>Actinomycetota</taxon>
        <taxon>Actinomycetes</taxon>
        <taxon>Kitasatosporales</taxon>
        <taxon>Streptomycetaceae</taxon>
        <taxon>Kitasatospora</taxon>
    </lineage>
</organism>
<accession>A0ABN2YMK7</accession>
<evidence type="ECO:0000313" key="2">
    <source>
        <dbReference type="Proteomes" id="UP001422759"/>
    </source>
</evidence>
<dbReference type="EMBL" id="BAAANT010000001">
    <property type="protein sequence ID" value="GAA2129122.1"/>
    <property type="molecule type" value="Genomic_DNA"/>
</dbReference>
<gene>
    <name evidence="1" type="ORF">GCM10009760_00020</name>
</gene>
<sequence length="73" mass="7881">MQLFPEASGPSQQAGWFGNRPPCCSRVGLIPPTGTAWTLLGQIVPYDEALDLDARYGGLLHGEPEAVERAWNA</sequence>
<evidence type="ECO:0000313" key="1">
    <source>
        <dbReference type="EMBL" id="GAA2129122.1"/>
    </source>
</evidence>
<proteinExistence type="predicted"/>
<comment type="caution">
    <text evidence="1">The sequence shown here is derived from an EMBL/GenBank/DDBJ whole genome shotgun (WGS) entry which is preliminary data.</text>
</comment>
<protein>
    <submittedName>
        <fullName evidence="1">Uncharacterized protein</fullName>
    </submittedName>
</protein>
<dbReference type="Proteomes" id="UP001422759">
    <property type="component" value="Unassembled WGS sequence"/>
</dbReference>
<keyword evidence="2" id="KW-1185">Reference proteome</keyword>
<reference evidence="1 2" key="1">
    <citation type="journal article" date="2019" name="Int. J. Syst. Evol. Microbiol.">
        <title>The Global Catalogue of Microorganisms (GCM) 10K type strain sequencing project: providing services to taxonomists for standard genome sequencing and annotation.</title>
        <authorList>
            <consortium name="The Broad Institute Genomics Platform"/>
            <consortium name="The Broad Institute Genome Sequencing Center for Infectious Disease"/>
            <person name="Wu L."/>
            <person name="Ma J."/>
        </authorList>
    </citation>
    <scope>NUCLEOTIDE SEQUENCE [LARGE SCALE GENOMIC DNA]</scope>
    <source>
        <strain evidence="1 2">JCM 14560</strain>
    </source>
</reference>
<name>A0ABN2YMK7_9ACTN</name>